<evidence type="ECO:0000313" key="1">
    <source>
        <dbReference type="EMBL" id="CAG8780112.1"/>
    </source>
</evidence>
<organism evidence="1 2">
    <name type="scientific">Racocetra persica</name>
    <dbReference type="NCBI Taxonomy" id="160502"/>
    <lineage>
        <taxon>Eukaryota</taxon>
        <taxon>Fungi</taxon>
        <taxon>Fungi incertae sedis</taxon>
        <taxon>Mucoromycota</taxon>
        <taxon>Glomeromycotina</taxon>
        <taxon>Glomeromycetes</taxon>
        <taxon>Diversisporales</taxon>
        <taxon>Gigasporaceae</taxon>
        <taxon>Racocetra</taxon>
    </lineage>
</organism>
<comment type="caution">
    <text evidence="1">The sequence shown here is derived from an EMBL/GenBank/DDBJ whole genome shotgun (WGS) entry which is preliminary data.</text>
</comment>
<evidence type="ECO:0000313" key="2">
    <source>
        <dbReference type="Proteomes" id="UP000789920"/>
    </source>
</evidence>
<name>A0ACA9R768_9GLOM</name>
<gene>
    <name evidence="1" type="ORF">RPERSI_LOCUS17451</name>
</gene>
<protein>
    <submittedName>
        <fullName evidence="1">746_t:CDS:1</fullName>
    </submittedName>
</protein>
<sequence>AEEYKPIQMIDPTWYSTTTTKIILLKLETTIKEAPNTKATEPSRISNEILKHLGPRAKTTILDILNNY</sequence>
<feature type="non-terminal residue" evidence="1">
    <location>
        <position position="1"/>
    </location>
</feature>
<reference evidence="1" key="1">
    <citation type="submission" date="2021-06" db="EMBL/GenBank/DDBJ databases">
        <authorList>
            <person name="Kallberg Y."/>
            <person name="Tangrot J."/>
            <person name="Rosling A."/>
        </authorList>
    </citation>
    <scope>NUCLEOTIDE SEQUENCE</scope>
    <source>
        <strain evidence="1">MA461A</strain>
    </source>
</reference>
<dbReference type="EMBL" id="CAJVQC010044714">
    <property type="protein sequence ID" value="CAG8780112.1"/>
    <property type="molecule type" value="Genomic_DNA"/>
</dbReference>
<dbReference type="Proteomes" id="UP000789920">
    <property type="component" value="Unassembled WGS sequence"/>
</dbReference>
<proteinExistence type="predicted"/>
<accession>A0ACA9R768</accession>
<keyword evidence="2" id="KW-1185">Reference proteome</keyword>